<dbReference type="Pfam" id="PF12928">
    <property type="entry name" value="tRNA_int_end_N2"/>
    <property type="match status" value="1"/>
</dbReference>
<organism evidence="5 6">
    <name type="scientific">Vanrija pseudolonga</name>
    <dbReference type="NCBI Taxonomy" id="143232"/>
    <lineage>
        <taxon>Eukaryota</taxon>
        <taxon>Fungi</taxon>
        <taxon>Dikarya</taxon>
        <taxon>Basidiomycota</taxon>
        <taxon>Agaricomycotina</taxon>
        <taxon>Tremellomycetes</taxon>
        <taxon>Trichosporonales</taxon>
        <taxon>Trichosporonaceae</taxon>
        <taxon>Vanrija</taxon>
    </lineage>
</organism>
<feature type="compositionally biased region" description="Pro residues" evidence="3">
    <location>
        <begin position="27"/>
        <end position="39"/>
    </location>
</feature>
<dbReference type="RefSeq" id="XP_062630745.1">
    <property type="nucleotide sequence ID" value="XM_062774761.1"/>
</dbReference>
<dbReference type="GO" id="GO:0000379">
    <property type="term" value="P:tRNA-type intron splice site recognition and cleavage"/>
    <property type="evidence" value="ECO:0007669"/>
    <property type="project" value="TreeGrafter"/>
</dbReference>
<dbReference type="InterPro" id="IPR024336">
    <property type="entry name" value="tRNA_splic_suSen54_N"/>
</dbReference>
<dbReference type="Proteomes" id="UP000827549">
    <property type="component" value="Chromosome 6"/>
</dbReference>
<evidence type="ECO:0000313" key="6">
    <source>
        <dbReference type="Proteomes" id="UP000827549"/>
    </source>
</evidence>
<dbReference type="GO" id="GO:0000214">
    <property type="term" value="C:tRNA-intron endonuclease complex"/>
    <property type="evidence" value="ECO:0007669"/>
    <property type="project" value="TreeGrafter"/>
</dbReference>
<evidence type="ECO:0000256" key="2">
    <source>
        <dbReference type="ARBA" id="ARBA00022694"/>
    </source>
</evidence>
<gene>
    <name evidence="5" type="primary">sen54_2</name>
    <name evidence="5" type="ORF">LOC62_06G008234</name>
</gene>
<keyword evidence="6" id="KW-1185">Reference proteome</keyword>
<comment type="similarity">
    <text evidence="1">Belongs to the SEN54 family.</text>
</comment>
<dbReference type="GeneID" id="87811401"/>
<reference evidence="5" key="1">
    <citation type="submission" date="2023-10" db="EMBL/GenBank/DDBJ databases">
        <authorList>
            <person name="Noh H."/>
        </authorList>
    </citation>
    <scope>NUCLEOTIDE SEQUENCE</scope>
    <source>
        <strain evidence="5">DUCC4014</strain>
    </source>
</reference>
<dbReference type="PANTHER" id="PTHR21027:SF1">
    <property type="entry name" value="TRNA-SPLICING ENDONUCLEASE SUBUNIT SEN54"/>
    <property type="match status" value="1"/>
</dbReference>
<keyword evidence="5" id="KW-0378">Hydrolase</keyword>
<evidence type="ECO:0000256" key="1">
    <source>
        <dbReference type="ARBA" id="ARBA00005736"/>
    </source>
</evidence>
<dbReference type="GO" id="GO:0004519">
    <property type="term" value="F:endonuclease activity"/>
    <property type="evidence" value="ECO:0007669"/>
    <property type="project" value="UniProtKB-KW"/>
</dbReference>
<proteinExistence type="inferred from homology"/>
<keyword evidence="5" id="KW-0255">Endonuclease</keyword>
<name>A0AAF1BQE3_9TREE</name>
<evidence type="ECO:0000259" key="4">
    <source>
        <dbReference type="Pfam" id="PF12928"/>
    </source>
</evidence>
<feature type="compositionally biased region" description="Low complexity" evidence="3">
    <location>
        <begin position="16"/>
        <end position="26"/>
    </location>
</feature>
<protein>
    <submittedName>
        <fullName evidence="5">tRNA-splicing endonuclease subunit sen54</fullName>
    </submittedName>
</protein>
<sequence>MSGVSTPPRTPKLSEGGSSRPGSKPSTPGPKKPATPAPSQPQEEEDEDDDQRMDVAFIQSFSDKIQRLPSELLDGLETARTKITIPKRGEKDFEPLEATVNLQEMMLQNSRQALFDALQGVRGAASKSLSHAVVTPSSPFPQLIVSRGHVLDSVGITVRRSVTQGEHTKTVSRVELLPEEAMYMAERGTLQIWNGRDPETEEDRQQGVGEWCDKEFGVKGAVEMSVMEVFGAFMGKEALTWQRYQAYTVLKRLGYTVQRTRAFIPEHFLPQQEPPRLSFTGSVLALLRSAYDGLKALFSRLLGKLKVSLRRLSSVGLGVKSLWNNPLRGTALRSWSGDSYGSIYSELRFIPSGHSNPTPPPISSGPATSIYDALERNPYLPFFHVWKPVTAWSKAKWDRGSAEGLAKQKPDYILAVVESRDTPLPTLTQLSEVFDLLPDEPTTQPKRVGPQYANRPAPRSTPQPSAQSRFQQWLGWVCWWKAAPSSPQGNAMHAMRNGDRGLIVAVNDSGNTGWVRFGRTGFENYPMV</sequence>
<dbReference type="EMBL" id="CP086719">
    <property type="protein sequence ID" value="WOO84719.1"/>
    <property type="molecule type" value="Genomic_DNA"/>
</dbReference>
<keyword evidence="5" id="KW-0540">Nuclease</keyword>
<keyword evidence="2" id="KW-0819">tRNA processing</keyword>
<feature type="region of interest" description="Disordered" evidence="3">
    <location>
        <begin position="1"/>
        <end position="50"/>
    </location>
</feature>
<dbReference type="PANTHER" id="PTHR21027">
    <property type="entry name" value="TRNA-SPLICING ENDONUCLEASE SUBUNIT SEN54"/>
    <property type="match status" value="1"/>
</dbReference>
<feature type="domain" description="tRNA-splicing endonuclease subunit Sen54 N-terminal" evidence="4">
    <location>
        <begin position="115"/>
        <end position="193"/>
    </location>
</feature>
<feature type="region of interest" description="Disordered" evidence="3">
    <location>
        <begin position="438"/>
        <end position="466"/>
    </location>
</feature>
<accession>A0AAF1BQE3</accession>
<dbReference type="AlphaFoldDB" id="A0AAF1BQE3"/>
<dbReference type="InterPro" id="IPR024337">
    <property type="entry name" value="tRNA_splic_suSen54"/>
</dbReference>
<evidence type="ECO:0000313" key="5">
    <source>
        <dbReference type="EMBL" id="WOO84719.1"/>
    </source>
</evidence>
<evidence type="ECO:0000256" key="3">
    <source>
        <dbReference type="SAM" id="MobiDB-lite"/>
    </source>
</evidence>